<gene>
    <name evidence="1" type="ORF">BT96DRAFT_1001945</name>
</gene>
<proteinExistence type="predicted"/>
<dbReference type="Proteomes" id="UP000799118">
    <property type="component" value="Unassembled WGS sequence"/>
</dbReference>
<evidence type="ECO:0000313" key="2">
    <source>
        <dbReference type="Proteomes" id="UP000799118"/>
    </source>
</evidence>
<dbReference type="OrthoDB" id="2922781at2759"/>
<organism evidence="1 2">
    <name type="scientific">Gymnopus androsaceus JB14</name>
    <dbReference type="NCBI Taxonomy" id="1447944"/>
    <lineage>
        <taxon>Eukaryota</taxon>
        <taxon>Fungi</taxon>
        <taxon>Dikarya</taxon>
        <taxon>Basidiomycota</taxon>
        <taxon>Agaricomycotina</taxon>
        <taxon>Agaricomycetes</taxon>
        <taxon>Agaricomycetidae</taxon>
        <taxon>Agaricales</taxon>
        <taxon>Marasmiineae</taxon>
        <taxon>Omphalotaceae</taxon>
        <taxon>Gymnopus</taxon>
    </lineage>
</organism>
<keyword evidence="2" id="KW-1185">Reference proteome</keyword>
<name>A0A6A4GY38_9AGAR</name>
<reference evidence="1" key="1">
    <citation type="journal article" date="2019" name="Environ. Microbiol.">
        <title>Fungal ecological strategies reflected in gene transcription - a case study of two litter decomposers.</title>
        <authorList>
            <person name="Barbi F."/>
            <person name="Kohler A."/>
            <person name="Barry K."/>
            <person name="Baskaran P."/>
            <person name="Daum C."/>
            <person name="Fauchery L."/>
            <person name="Ihrmark K."/>
            <person name="Kuo A."/>
            <person name="LaButti K."/>
            <person name="Lipzen A."/>
            <person name="Morin E."/>
            <person name="Grigoriev I.V."/>
            <person name="Henrissat B."/>
            <person name="Lindahl B."/>
            <person name="Martin F."/>
        </authorList>
    </citation>
    <scope>NUCLEOTIDE SEQUENCE</scope>
    <source>
        <strain evidence="1">JB14</strain>
    </source>
</reference>
<dbReference type="AlphaFoldDB" id="A0A6A4GY38"/>
<accession>A0A6A4GY38</accession>
<sequence>MAASKFSHVELFHSCPHTCPHKPRTHDINLKKRPSIYIEPPLVSGNKWDHLNPSQNQENHPHCNANCPAYGSKPSLRASTHEEILRAIPVWAYWCDNGHPIVQFDTWKNSGQLNFEDGQFPLWKADRNSFYLEFWKWCRVHHPKPLTSKYMLSVFTDGSLGPVNAQWFASKHLRQYPDIITHLDQSSRQYDHNVGKNGSASMFDSSEAWPPASTFIPTARILSPDIRVTPSGMDITMVLESLKLDSKDGEIPHPPNIKSILWILRDARGIKHKLGFGSNDNSDKKWNIIKRSLGRSAIFWEAQQLDPHLFGSRYESFLQLLKSSPELQRFMLCIEASPRKHIWLLWEWMKVALKLYLDGYQIMFILDSVFYEEIKAGKGGIFDIAKSVDMIMGEVRLSVYSSLSDPYPYDAQYLDSLRKLAADHQIFIWPHPDANELAYSKSTLAYRLGTLRYKGHLVMRPTTLVLSCEQGLDLLCSNHVVKRDKSAGGVDVFFKNKSQTVLEDFRAQWEATESYDWGYGQKPRFFAEPLNESLLSRGEVRCYFILGKLARMVWTMPIASNYASANPDVNDHADITFDSDVSHLRALKDIENHTPKPRAGVLEKGAWHDVNSPSSAEGIKEVEDFAQFVVNHLVTRENLLGTDESQSVSTFRLFCRLDVCLKWSNEDSQFQLKVAEIQQAMCGLLDQDFSDSWVAANGFLSALKKNVILGKYL</sequence>
<evidence type="ECO:0000313" key="1">
    <source>
        <dbReference type="EMBL" id="KAE9390809.1"/>
    </source>
</evidence>
<dbReference type="EMBL" id="ML769646">
    <property type="protein sequence ID" value="KAE9390809.1"/>
    <property type="molecule type" value="Genomic_DNA"/>
</dbReference>
<protein>
    <submittedName>
        <fullName evidence="1">Uncharacterized protein</fullName>
    </submittedName>
</protein>